<organism evidence="10 11">
    <name type="scientific">Cupriavidus basilensis</name>
    <dbReference type="NCBI Taxonomy" id="68895"/>
    <lineage>
        <taxon>Bacteria</taxon>
        <taxon>Pseudomonadati</taxon>
        <taxon>Pseudomonadota</taxon>
        <taxon>Betaproteobacteria</taxon>
        <taxon>Burkholderiales</taxon>
        <taxon>Burkholderiaceae</taxon>
        <taxon>Cupriavidus</taxon>
    </lineage>
</organism>
<name>A0ABT6B413_9BURK</name>
<dbReference type="EMBL" id="JARJLM010000621">
    <property type="protein sequence ID" value="MDF3838706.1"/>
    <property type="molecule type" value="Genomic_DNA"/>
</dbReference>
<dbReference type="PRINTS" id="PR00758">
    <property type="entry name" value="ARSENICPUMP"/>
</dbReference>
<proteinExistence type="inferred from homology"/>
<dbReference type="PANTHER" id="PTHR43302:SF5">
    <property type="entry name" value="TRANSPORTER ARSB-RELATED"/>
    <property type="match status" value="1"/>
</dbReference>
<feature type="transmembrane region" description="Helical" evidence="8">
    <location>
        <begin position="246"/>
        <end position="264"/>
    </location>
</feature>
<evidence type="ECO:0000256" key="6">
    <source>
        <dbReference type="ARBA" id="ARBA00022989"/>
    </source>
</evidence>
<reference evidence="10 11" key="1">
    <citation type="submission" date="2023-03" db="EMBL/GenBank/DDBJ databases">
        <title>Draft assemblies of triclosan tolerant bacteria isolated from returned activated sludge.</title>
        <authorList>
            <person name="Van Hamelsveld S."/>
        </authorList>
    </citation>
    <scope>NUCLEOTIDE SEQUENCE [LARGE SCALE GENOMIC DNA]</scope>
    <source>
        <strain evidence="10 11">GW210010_S58</strain>
    </source>
</reference>
<dbReference type="InterPro" id="IPR000802">
    <property type="entry name" value="Arsenical_pump_ArsB"/>
</dbReference>
<keyword evidence="5 8" id="KW-0812">Transmembrane</keyword>
<comment type="similarity">
    <text evidence="2">Belongs to the CitM (TC 2.A.11) transporter family.</text>
</comment>
<evidence type="ECO:0000256" key="8">
    <source>
        <dbReference type="SAM" id="Phobius"/>
    </source>
</evidence>
<evidence type="ECO:0000256" key="7">
    <source>
        <dbReference type="ARBA" id="ARBA00023136"/>
    </source>
</evidence>
<keyword evidence="3" id="KW-0813">Transport</keyword>
<feature type="transmembrane region" description="Helical" evidence="8">
    <location>
        <begin position="31"/>
        <end position="49"/>
    </location>
</feature>
<accession>A0ABT6B413</accession>
<sequence length="417" mass="43151">MIPYSGPLIWAVATATTVGVITRPFRLPEAFWAVGGALLLCVTGLLAVPDALAAVARGYDVYLFLGGMMLASELARKTGLFDHVAALAVRQARGSARRLFALVYGFGALVTVFMSNDATAVVLTPAVLAATRAARVRQPLPYLYGCAFIANAASFVLPISNPANLVIFGERMPTLTGWLARFTLPSLVAIAATFAALYWTQRRALAEPIAADVPVPPLSAEARLTAVGIVAMGIVLLIASLLGADLGWPTCLAGLATLLLVCARRPGLCLPALREISWGVLPLVAGLFVLVAGLEQTGLIAKLAHLVQALAQRSPAASVWLPGGTVAVVSNIVNNLPAGLFAASALAASHASAQATSAVLIGIDLGPNLSVTGSLATLLWLTALRREGQRVGALQFLRIGALVMPLALVPALASLLI</sequence>
<evidence type="ECO:0000256" key="3">
    <source>
        <dbReference type="ARBA" id="ARBA00022448"/>
    </source>
</evidence>
<feature type="transmembrane region" description="Helical" evidence="8">
    <location>
        <begin position="140"/>
        <end position="159"/>
    </location>
</feature>
<keyword evidence="4" id="KW-1003">Cell membrane</keyword>
<dbReference type="Proteomes" id="UP001216674">
    <property type="component" value="Unassembled WGS sequence"/>
</dbReference>
<dbReference type="Pfam" id="PF03600">
    <property type="entry name" value="CitMHS"/>
    <property type="match status" value="1"/>
</dbReference>
<evidence type="ECO:0000256" key="5">
    <source>
        <dbReference type="ARBA" id="ARBA00022692"/>
    </source>
</evidence>
<keyword evidence="7 8" id="KW-0472">Membrane</keyword>
<evidence type="ECO:0000259" key="9">
    <source>
        <dbReference type="Pfam" id="PF03600"/>
    </source>
</evidence>
<evidence type="ECO:0000256" key="1">
    <source>
        <dbReference type="ARBA" id="ARBA00004651"/>
    </source>
</evidence>
<feature type="transmembrane region" description="Helical" evidence="8">
    <location>
        <begin position="276"/>
        <end position="294"/>
    </location>
</feature>
<feature type="transmembrane region" description="Helical" evidence="8">
    <location>
        <begin position="365"/>
        <end position="384"/>
    </location>
</feature>
<keyword evidence="6 8" id="KW-1133">Transmembrane helix</keyword>
<feature type="transmembrane region" description="Helical" evidence="8">
    <location>
        <begin position="396"/>
        <end position="416"/>
    </location>
</feature>
<keyword evidence="11" id="KW-1185">Reference proteome</keyword>
<dbReference type="PANTHER" id="PTHR43302">
    <property type="entry name" value="TRANSPORTER ARSB-RELATED"/>
    <property type="match status" value="1"/>
</dbReference>
<evidence type="ECO:0000256" key="4">
    <source>
        <dbReference type="ARBA" id="ARBA00022475"/>
    </source>
</evidence>
<dbReference type="CDD" id="cd01118">
    <property type="entry name" value="ArsB_permease"/>
    <property type="match status" value="1"/>
</dbReference>
<dbReference type="InterPro" id="IPR004680">
    <property type="entry name" value="Cit_transptr-like_dom"/>
</dbReference>
<comment type="caution">
    <text evidence="10">The sequence shown here is derived from an EMBL/GenBank/DDBJ whole genome shotgun (WGS) entry which is preliminary data.</text>
</comment>
<feature type="transmembrane region" description="Helical" evidence="8">
    <location>
        <begin position="7"/>
        <end position="25"/>
    </location>
</feature>
<evidence type="ECO:0000313" key="10">
    <source>
        <dbReference type="EMBL" id="MDF3838706.1"/>
    </source>
</evidence>
<evidence type="ECO:0000256" key="2">
    <source>
        <dbReference type="ARBA" id="ARBA00009843"/>
    </source>
</evidence>
<protein>
    <submittedName>
        <fullName evidence="10">Arsenic transporter</fullName>
    </submittedName>
</protein>
<feature type="transmembrane region" description="Helical" evidence="8">
    <location>
        <begin position="179"/>
        <end position="199"/>
    </location>
</feature>
<feature type="domain" description="Citrate transporter-like" evidence="9">
    <location>
        <begin position="20"/>
        <end position="354"/>
    </location>
</feature>
<gene>
    <name evidence="10" type="ORF">P3W85_38090</name>
</gene>
<evidence type="ECO:0000313" key="11">
    <source>
        <dbReference type="Proteomes" id="UP001216674"/>
    </source>
</evidence>
<feature type="transmembrane region" description="Helical" evidence="8">
    <location>
        <begin position="220"/>
        <end position="240"/>
    </location>
</feature>
<feature type="transmembrane region" description="Helical" evidence="8">
    <location>
        <begin position="99"/>
        <end position="128"/>
    </location>
</feature>
<comment type="subcellular location">
    <subcellularLocation>
        <location evidence="1">Cell membrane</location>
        <topology evidence="1">Multi-pass membrane protein</topology>
    </subcellularLocation>
</comment>